<dbReference type="Proteomes" id="UP000308600">
    <property type="component" value="Unassembled WGS sequence"/>
</dbReference>
<proteinExistence type="predicted"/>
<gene>
    <name evidence="1" type="ORF">BDN72DRAFT_863981</name>
</gene>
<evidence type="ECO:0000313" key="1">
    <source>
        <dbReference type="EMBL" id="TFK60952.1"/>
    </source>
</evidence>
<evidence type="ECO:0000313" key="2">
    <source>
        <dbReference type="Proteomes" id="UP000308600"/>
    </source>
</evidence>
<reference evidence="1 2" key="1">
    <citation type="journal article" date="2019" name="Nat. Ecol. Evol.">
        <title>Megaphylogeny resolves global patterns of mushroom evolution.</title>
        <authorList>
            <person name="Varga T."/>
            <person name="Krizsan K."/>
            <person name="Foldi C."/>
            <person name="Dima B."/>
            <person name="Sanchez-Garcia M."/>
            <person name="Sanchez-Ramirez S."/>
            <person name="Szollosi G.J."/>
            <person name="Szarkandi J.G."/>
            <person name="Papp V."/>
            <person name="Albert L."/>
            <person name="Andreopoulos W."/>
            <person name="Angelini C."/>
            <person name="Antonin V."/>
            <person name="Barry K.W."/>
            <person name="Bougher N.L."/>
            <person name="Buchanan P."/>
            <person name="Buyck B."/>
            <person name="Bense V."/>
            <person name="Catcheside P."/>
            <person name="Chovatia M."/>
            <person name="Cooper J."/>
            <person name="Damon W."/>
            <person name="Desjardin D."/>
            <person name="Finy P."/>
            <person name="Geml J."/>
            <person name="Haridas S."/>
            <person name="Hughes K."/>
            <person name="Justo A."/>
            <person name="Karasinski D."/>
            <person name="Kautmanova I."/>
            <person name="Kiss B."/>
            <person name="Kocsube S."/>
            <person name="Kotiranta H."/>
            <person name="LaButti K.M."/>
            <person name="Lechner B.E."/>
            <person name="Liimatainen K."/>
            <person name="Lipzen A."/>
            <person name="Lukacs Z."/>
            <person name="Mihaltcheva S."/>
            <person name="Morgado L.N."/>
            <person name="Niskanen T."/>
            <person name="Noordeloos M.E."/>
            <person name="Ohm R.A."/>
            <person name="Ortiz-Santana B."/>
            <person name="Ovrebo C."/>
            <person name="Racz N."/>
            <person name="Riley R."/>
            <person name="Savchenko A."/>
            <person name="Shiryaev A."/>
            <person name="Soop K."/>
            <person name="Spirin V."/>
            <person name="Szebenyi C."/>
            <person name="Tomsovsky M."/>
            <person name="Tulloss R.E."/>
            <person name="Uehling J."/>
            <person name="Grigoriev I.V."/>
            <person name="Vagvolgyi C."/>
            <person name="Papp T."/>
            <person name="Martin F.M."/>
            <person name="Miettinen O."/>
            <person name="Hibbett D.S."/>
            <person name="Nagy L.G."/>
        </authorList>
    </citation>
    <scope>NUCLEOTIDE SEQUENCE [LARGE SCALE GENOMIC DNA]</scope>
    <source>
        <strain evidence="1 2">NL-1719</strain>
    </source>
</reference>
<name>A0ACD3A7Z8_9AGAR</name>
<keyword evidence="2" id="KW-1185">Reference proteome</keyword>
<protein>
    <submittedName>
        <fullName evidence="1">Uncharacterized protein</fullName>
    </submittedName>
</protein>
<organism evidence="1 2">
    <name type="scientific">Pluteus cervinus</name>
    <dbReference type="NCBI Taxonomy" id="181527"/>
    <lineage>
        <taxon>Eukaryota</taxon>
        <taxon>Fungi</taxon>
        <taxon>Dikarya</taxon>
        <taxon>Basidiomycota</taxon>
        <taxon>Agaricomycotina</taxon>
        <taxon>Agaricomycetes</taxon>
        <taxon>Agaricomycetidae</taxon>
        <taxon>Agaricales</taxon>
        <taxon>Pluteineae</taxon>
        <taxon>Pluteaceae</taxon>
        <taxon>Pluteus</taxon>
    </lineage>
</organism>
<sequence length="242" mass="27245">MFEWVFNLAARFAAESMLDGAVGGFTRASRGCAGKERRWEIAAFNFKDASSRIPSYWLATTLPVPHSKRPSTPTKGRDVLKFCNHTLRHHNLVPAQQLIRANRDLNYPYSVPTGKLPKPLQRMCLGMGAPTLAKASECSGSPNGYNQQQVFKGGFRITIIDFMEVFEKGHTARCSHSEELKKMSQASLYVKTSSTNYTESHAISNPDSFNNHYSPSQIAIQTLWWSLAWLTLYLILFLYSSL</sequence>
<dbReference type="EMBL" id="ML208712">
    <property type="protein sequence ID" value="TFK60952.1"/>
    <property type="molecule type" value="Genomic_DNA"/>
</dbReference>
<accession>A0ACD3A7Z8</accession>